<evidence type="ECO:0000313" key="4">
    <source>
        <dbReference type="Proteomes" id="UP001055439"/>
    </source>
</evidence>
<feature type="compositionally biased region" description="Basic residues" evidence="1">
    <location>
        <begin position="1"/>
        <end position="10"/>
    </location>
</feature>
<dbReference type="EMBL" id="CP097510">
    <property type="protein sequence ID" value="URE37386.1"/>
    <property type="molecule type" value="Genomic_DNA"/>
</dbReference>
<accession>A0A9E7KYR8</accession>
<gene>
    <name evidence="3" type="ORF">MUK42_15855</name>
</gene>
<feature type="region of interest" description="Disordered" evidence="1">
    <location>
        <begin position="1"/>
        <end position="28"/>
    </location>
</feature>
<sequence>MERRSKRRARAFAEGKGKREEKSKRREVATKRWRGSTALFVVVDYLLVFCTRVLFTLKAGVDGEWTLSWRRLRNALRLSRLPALP</sequence>
<keyword evidence="2" id="KW-1133">Transmembrane helix</keyword>
<protein>
    <submittedName>
        <fullName evidence="3">Cyclic nucleotide-gated ion channel</fullName>
    </submittedName>
</protein>
<feature type="transmembrane region" description="Helical" evidence="2">
    <location>
        <begin position="33"/>
        <end position="55"/>
    </location>
</feature>
<dbReference type="AlphaFoldDB" id="A0A9E7KYR8"/>
<dbReference type="OrthoDB" id="421226at2759"/>
<reference evidence="3" key="1">
    <citation type="submission" date="2022-05" db="EMBL/GenBank/DDBJ databases">
        <title>The Musa troglodytarum L. genome provides insights into the mechanism of non-climacteric behaviour and enrichment of carotenoids.</title>
        <authorList>
            <person name="Wang J."/>
        </authorList>
    </citation>
    <scope>NUCLEOTIDE SEQUENCE</scope>
    <source>
        <tissue evidence="3">Leaf</tissue>
    </source>
</reference>
<keyword evidence="2" id="KW-0812">Transmembrane</keyword>
<evidence type="ECO:0000313" key="3">
    <source>
        <dbReference type="EMBL" id="URE37387.1"/>
    </source>
</evidence>
<proteinExistence type="predicted"/>
<evidence type="ECO:0000256" key="2">
    <source>
        <dbReference type="SAM" id="Phobius"/>
    </source>
</evidence>
<name>A0A9E7KYR8_9LILI</name>
<feature type="compositionally biased region" description="Basic and acidic residues" evidence="1">
    <location>
        <begin position="11"/>
        <end position="28"/>
    </location>
</feature>
<keyword evidence="4" id="KW-1185">Reference proteome</keyword>
<dbReference type="EMBL" id="CP097510">
    <property type="protein sequence ID" value="URE37387.1"/>
    <property type="molecule type" value="Genomic_DNA"/>
</dbReference>
<organism evidence="3 4">
    <name type="scientific">Musa troglodytarum</name>
    <name type="common">fe'i banana</name>
    <dbReference type="NCBI Taxonomy" id="320322"/>
    <lineage>
        <taxon>Eukaryota</taxon>
        <taxon>Viridiplantae</taxon>
        <taxon>Streptophyta</taxon>
        <taxon>Embryophyta</taxon>
        <taxon>Tracheophyta</taxon>
        <taxon>Spermatophyta</taxon>
        <taxon>Magnoliopsida</taxon>
        <taxon>Liliopsida</taxon>
        <taxon>Zingiberales</taxon>
        <taxon>Musaceae</taxon>
        <taxon>Musa</taxon>
    </lineage>
</organism>
<dbReference type="Proteomes" id="UP001055439">
    <property type="component" value="Chromosome 8"/>
</dbReference>
<evidence type="ECO:0000256" key="1">
    <source>
        <dbReference type="SAM" id="MobiDB-lite"/>
    </source>
</evidence>
<keyword evidence="2" id="KW-0472">Membrane</keyword>